<evidence type="ECO:0000256" key="6">
    <source>
        <dbReference type="SAM" id="Phobius"/>
    </source>
</evidence>
<dbReference type="Proteomes" id="UP000251540">
    <property type="component" value="Unassembled WGS sequence"/>
</dbReference>
<dbReference type="SUPFAM" id="SSF103481">
    <property type="entry name" value="Multidrug resistance efflux transporter EmrE"/>
    <property type="match status" value="1"/>
</dbReference>
<evidence type="ECO:0000256" key="3">
    <source>
        <dbReference type="ARBA" id="ARBA00022692"/>
    </source>
</evidence>
<comment type="subcellular location">
    <subcellularLocation>
        <location evidence="1">Cell membrane</location>
        <topology evidence="1">Multi-pass membrane protein</topology>
    </subcellularLocation>
</comment>
<feature type="transmembrane region" description="Helical" evidence="6">
    <location>
        <begin position="29"/>
        <end position="47"/>
    </location>
</feature>
<evidence type="ECO:0000313" key="8">
    <source>
        <dbReference type="EMBL" id="PUF23913.1"/>
    </source>
</evidence>
<evidence type="ECO:0000256" key="1">
    <source>
        <dbReference type="ARBA" id="ARBA00004651"/>
    </source>
</evidence>
<feature type="domain" description="EamA" evidence="7">
    <location>
        <begin position="2"/>
        <end position="69"/>
    </location>
</feature>
<evidence type="ECO:0000256" key="2">
    <source>
        <dbReference type="ARBA" id="ARBA00022475"/>
    </source>
</evidence>
<accession>A0A7Z1Q7N2</accession>
<keyword evidence="4 6" id="KW-1133">Transmembrane helix</keyword>
<evidence type="ECO:0000256" key="5">
    <source>
        <dbReference type="ARBA" id="ARBA00023136"/>
    </source>
</evidence>
<dbReference type="Proteomes" id="UP000251351">
    <property type="component" value="Unassembled WGS sequence"/>
</dbReference>
<organism evidence="9 10">
    <name type="scientific">Salmonella enterica I</name>
    <dbReference type="NCBI Taxonomy" id="59201"/>
    <lineage>
        <taxon>Bacteria</taxon>
        <taxon>Pseudomonadati</taxon>
        <taxon>Pseudomonadota</taxon>
        <taxon>Gammaproteobacteria</taxon>
        <taxon>Enterobacterales</taxon>
        <taxon>Enterobacteriaceae</taxon>
        <taxon>Salmonella</taxon>
    </lineage>
</organism>
<name>A0A7Z1Q7N2_SALET</name>
<dbReference type="AlphaFoldDB" id="A0A7Z1Q7N2"/>
<evidence type="ECO:0000256" key="4">
    <source>
        <dbReference type="ARBA" id="ARBA00022989"/>
    </source>
</evidence>
<feature type="transmembrane region" description="Helical" evidence="6">
    <location>
        <begin position="53"/>
        <end position="70"/>
    </location>
</feature>
<evidence type="ECO:0000313" key="11">
    <source>
        <dbReference type="Proteomes" id="UP000251540"/>
    </source>
</evidence>
<evidence type="ECO:0000313" key="10">
    <source>
        <dbReference type="Proteomes" id="UP000251351"/>
    </source>
</evidence>
<proteinExistence type="predicted"/>
<dbReference type="Pfam" id="PF00892">
    <property type="entry name" value="EamA"/>
    <property type="match status" value="1"/>
</dbReference>
<reference evidence="10 11" key="1">
    <citation type="submission" date="2018-04" db="EMBL/GenBank/DDBJ databases">
        <title>Whole genome sequencing of Salmonella enterica.</title>
        <authorList>
            <person name="Bell R."/>
        </authorList>
    </citation>
    <scope>NUCLEOTIDE SEQUENCE [LARGE SCALE GENOMIC DNA]</scope>
    <source>
        <strain evidence="8 11">CFSAN058609</strain>
        <strain evidence="9 10">CFSAN058610</strain>
    </source>
</reference>
<dbReference type="InterPro" id="IPR000620">
    <property type="entry name" value="EamA_dom"/>
</dbReference>
<keyword evidence="3 6" id="KW-0812">Transmembrane</keyword>
<gene>
    <name evidence="9" type="ORF">DAX73_26780</name>
    <name evidence="8" type="ORF">DAX92_27855</name>
</gene>
<dbReference type="EMBL" id="QARP01000073">
    <property type="protein sequence ID" value="PUF23913.1"/>
    <property type="molecule type" value="Genomic_DNA"/>
</dbReference>
<sequence length="76" mass="8761">MFSGILQYYLAFILYLHALKWIEVHIAGFMLYFIPVIAVTLSCLFLGENVSFIQIVGIVFTIINVYILNIKYDDGH</sequence>
<dbReference type="RefSeq" id="WP_154708129.1">
    <property type="nucleotide sequence ID" value="NZ_QARO01000048.1"/>
</dbReference>
<evidence type="ECO:0000259" key="7">
    <source>
        <dbReference type="Pfam" id="PF00892"/>
    </source>
</evidence>
<dbReference type="EMBL" id="QARO01000048">
    <property type="protein sequence ID" value="PUF51308.1"/>
    <property type="molecule type" value="Genomic_DNA"/>
</dbReference>
<keyword evidence="2" id="KW-1003">Cell membrane</keyword>
<evidence type="ECO:0000313" key="9">
    <source>
        <dbReference type="EMBL" id="PUF51308.1"/>
    </source>
</evidence>
<dbReference type="Gene3D" id="1.10.3730.20">
    <property type="match status" value="1"/>
</dbReference>
<comment type="caution">
    <text evidence="9">The sequence shown here is derived from an EMBL/GenBank/DDBJ whole genome shotgun (WGS) entry which is preliminary data.</text>
</comment>
<dbReference type="GO" id="GO:0005886">
    <property type="term" value="C:plasma membrane"/>
    <property type="evidence" value="ECO:0007669"/>
    <property type="project" value="UniProtKB-SubCell"/>
</dbReference>
<protein>
    <recommendedName>
        <fullName evidence="7">EamA domain-containing protein</fullName>
    </recommendedName>
</protein>
<dbReference type="InterPro" id="IPR037185">
    <property type="entry name" value="EmrE-like"/>
</dbReference>
<keyword evidence="5 6" id="KW-0472">Membrane</keyword>